<feature type="non-terminal residue" evidence="1">
    <location>
        <position position="121"/>
    </location>
</feature>
<evidence type="ECO:0000313" key="1">
    <source>
        <dbReference type="EMBL" id="CAG8844736.1"/>
    </source>
</evidence>
<dbReference type="Proteomes" id="UP000789920">
    <property type="component" value="Unassembled WGS sequence"/>
</dbReference>
<keyword evidence="2" id="KW-1185">Reference proteome</keyword>
<dbReference type="EMBL" id="CAJVQC010143845">
    <property type="protein sequence ID" value="CAG8844736.1"/>
    <property type="molecule type" value="Genomic_DNA"/>
</dbReference>
<protein>
    <submittedName>
        <fullName evidence="1">21771_t:CDS:1</fullName>
    </submittedName>
</protein>
<comment type="caution">
    <text evidence="1">The sequence shown here is derived from an EMBL/GenBank/DDBJ whole genome shotgun (WGS) entry which is preliminary data.</text>
</comment>
<sequence length="121" mass="13826">KKKILQSLRTFRRRSEAKQSINDLNVTVDSSDHLSGHSTVSFEREQSLLSHKFNISSSASSWRSQNESTDTDLSITSAATMPIMHTKERKFTSSETTSLHESRSRNHISPLSNNRLYRNNM</sequence>
<gene>
    <name evidence="1" type="ORF">RPERSI_LOCUS33335</name>
</gene>
<proteinExistence type="predicted"/>
<reference evidence="1" key="1">
    <citation type="submission" date="2021-06" db="EMBL/GenBank/DDBJ databases">
        <authorList>
            <person name="Kallberg Y."/>
            <person name="Tangrot J."/>
            <person name="Rosling A."/>
        </authorList>
    </citation>
    <scope>NUCLEOTIDE SEQUENCE</scope>
    <source>
        <strain evidence="1">MA461A</strain>
    </source>
</reference>
<evidence type="ECO:0000313" key="2">
    <source>
        <dbReference type="Proteomes" id="UP000789920"/>
    </source>
</evidence>
<name>A0ACA9SNQ1_9GLOM</name>
<organism evidence="1 2">
    <name type="scientific">Racocetra persica</name>
    <dbReference type="NCBI Taxonomy" id="160502"/>
    <lineage>
        <taxon>Eukaryota</taxon>
        <taxon>Fungi</taxon>
        <taxon>Fungi incertae sedis</taxon>
        <taxon>Mucoromycota</taxon>
        <taxon>Glomeromycotina</taxon>
        <taxon>Glomeromycetes</taxon>
        <taxon>Diversisporales</taxon>
        <taxon>Gigasporaceae</taxon>
        <taxon>Racocetra</taxon>
    </lineage>
</organism>
<accession>A0ACA9SNQ1</accession>
<feature type="non-terminal residue" evidence="1">
    <location>
        <position position="1"/>
    </location>
</feature>